<dbReference type="Proteomes" id="UP001265746">
    <property type="component" value="Unassembled WGS sequence"/>
</dbReference>
<sequence length="582" mass="65897">MPVFDARDIISWAPGDNATDTVIGGIHFNLTALEHWNFTLYSNGTLSNGSRCLLTFGDYTPKYVFPNGTFLNTTSCYSPIMPISTRGFISIGLAVLFGIALMFTLICLRRHGRMFLPTEKRFRPVGRRWQWYWMIAMCATGFISLITNIDVDRYFLPEIPIVLTSFFWFLMNLCTLAAVWEAVRHWGSWQERQYIDPDPFRLKMDDKRAKFEFWVPLFFYLWWWLDFFMGIPRNWGSLELQRSVEQTWARAAPGATDGRLKAAAFLLLMCWLTTVYHLRHSIKHYKERNRGIFNRAVGFVRFTPYRFMLIMPLALSVVAYQALSAWKFEYSVMDVTGDNVPTFVGGYAPALLIMLVQIVAGFLNPNEDRELIRQRRIRGAAADRELGVVHKPAWWKRINGEARDGETMRERIARNVREVGGGRATAKNIDQIHEVRTREAEAASAPTDIEMGQVRPLTSNTGGVGAVRPSPGVTTYSGNNDRRRSEQAVQTVAGLLFPSSGNAQGFVDRVSYISADGPPPPPYADSHGQQQQQQERGRQRSDEAAATMTTTVRPATVERSASANTSNSIASPPQQIKSMLDV</sequence>
<feature type="transmembrane region" description="Helical" evidence="2">
    <location>
        <begin position="211"/>
        <end position="231"/>
    </location>
</feature>
<keyword evidence="2" id="KW-1133">Transmembrane helix</keyword>
<organism evidence="3 4">
    <name type="scientific">Phomopsis amygdali</name>
    <name type="common">Fusicoccum amygdali</name>
    <dbReference type="NCBI Taxonomy" id="1214568"/>
    <lineage>
        <taxon>Eukaryota</taxon>
        <taxon>Fungi</taxon>
        <taxon>Dikarya</taxon>
        <taxon>Ascomycota</taxon>
        <taxon>Pezizomycotina</taxon>
        <taxon>Sordariomycetes</taxon>
        <taxon>Sordariomycetidae</taxon>
        <taxon>Diaporthales</taxon>
        <taxon>Diaporthaceae</taxon>
        <taxon>Diaporthe</taxon>
    </lineage>
</organism>
<evidence type="ECO:0000256" key="2">
    <source>
        <dbReference type="SAM" id="Phobius"/>
    </source>
</evidence>
<gene>
    <name evidence="3" type="ORF">N8I77_013724</name>
</gene>
<proteinExistence type="predicted"/>
<feature type="transmembrane region" description="Helical" evidence="2">
    <location>
        <begin position="129"/>
        <end position="149"/>
    </location>
</feature>
<dbReference type="InterPro" id="IPR018830">
    <property type="entry name" value="DUF2434"/>
</dbReference>
<feature type="transmembrane region" description="Helical" evidence="2">
    <location>
        <begin position="299"/>
        <end position="323"/>
    </location>
</feature>
<feature type="transmembrane region" description="Helical" evidence="2">
    <location>
        <begin position="343"/>
        <end position="363"/>
    </location>
</feature>
<feature type="compositionally biased region" description="Polar residues" evidence="1">
    <location>
        <begin position="572"/>
        <end position="582"/>
    </location>
</feature>
<keyword evidence="2" id="KW-0472">Membrane</keyword>
<feature type="transmembrane region" description="Helical" evidence="2">
    <location>
        <begin position="87"/>
        <end position="108"/>
    </location>
</feature>
<name>A0AAD9VXT6_PHOAM</name>
<accession>A0AAD9VXT6</accession>
<comment type="caution">
    <text evidence="3">The sequence shown here is derived from an EMBL/GenBank/DDBJ whole genome shotgun (WGS) entry which is preliminary data.</text>
</comment>
<reference evidence="3" key="1">
    <citation type="submission" date="2023-06" db="EMBL/GenBank/DDBJ databases">
        <authorList>
            <person name="Noh H."/>
        </authorList>
    </citation>
    <scope>NUCLEOTIDE SEQUENCE</scope>
    <source>
        <strain evidence="3">DUCC20226</strain>
    </source>
</reference>
<dbReference type="AlphaFoldDB" id="A0AAD9VXT6"/>
<feature type="transmembrane region" description="Helical" evidence="2">
    <location>
        <begin position="161"/>
        <end position="183"/>
    </location>
</feature>
<keyword evidence="4" id="KW-1185">Reference proteome</keyword>
<evidence type="ECO:0000313" key="3">
    <source>
        <dbReference type="EMBL" id="KAK2595699.1"/>
    </source>
</evidence>
<feature type="compositionally biased region" description="Low complexity" evidence="1">
    <location>
        <begin position="560"/>
        <end position="571"/>
    </location>
</feature>
<protein>
    <submittedName>
        <fullName evidence="3">Uncharacterized protein</fullName>
    </submittedName>
</protein>
<keyword evidence="2" id="KW-0812">Transmembrane</keyword>
<dbReference type="Pfam" id="PF10361">
    <property type="entry name" value="DUF2434"/>
    <property type="match status" value="1"/>
</dbReference>
<feature type="region of interest" description="Disordered" evidence="1">
    <location>
        <begin position="453"/>
        <end position="487"/>
    </location>
</feature>
<dbReference type="EMBL" id="JAUJFL010000014">
    <property type="protein sequence ID" value="KAK2595699.1"/>
    <property type="molecule type" value="Genomic_DNA"/>
</dbReference>
<evidence type="ECO:0000313" key="4">
    <source>
        <dbReference type="Proteomes" id="UP001265746"/>
    </source>
</evidence>
<feature type="region of interest" description="Disordered" evidence="1">
    <location>
        <begin position="511"/>
        <end position="582"/>
    </location>
</feature>
<feature type="transmembrane region" description="Helical" evidence="2">
    <location>
        <begin position="260"/>
        <end position="278"/>
    </location>
</feature>
<evidence type="ECO:0000256" key="1">
    <source>
        <dbReference type="SAM" id="MobiDB-lite"/>
    </source>
</evidence>